<dbReference type="AlphaFoldDB" id="S5YCR4"/>
<dbReference type="STRING" id="1367847.JCM7686_2164"/>
<dbReference type="EMBL" id="CP006650">
    <property type="protein sequence ID" value="AGT09243.1"/>
    <property type="molecule type" value="Genomic_DNA"/>
</dbReference>
<evidence type="ECO:0000256" key="2">
    <source>
        <dbReference type="ARBA" id="ARBA00016013"/>
    </source>
</evidence>
<proteinExistence type="inferred from homology"/>
<dbReference type="KEGG" id="pami:JCM7686_2164"/>
<comment type="similarity">
    <text evidence="1 5">Belongs to the FlgD family.</text>
</comment>
<keyword evidence="3 5" id="KW-1005">Bacterial flagellum biogenesis</keyword>
<sequence>MVNSVGGSTTNPSNGSNPPSAGGFSGGDYSTFLKMLTTQIKNQDPLNPMESTDFATQLATFSGVEQQVKTNNLLAELVSSMGGGGLSIFANWIGKEVRTTAPVNFSQRALNLHVEPHVSADEVYLVAYNSSGKEVTRDSIGPGVGEVQWLGTTTNGTTLSSGLYTFKVESFKKGEKLSALPVSVYTKVIGAEMARDGSRLLLQGGAIAYADEVLAIREAKD</sequence>
<dbReference type="Gene3D" id="2.30.30.910">
    <property type="match status" value="1"/>
</dbReference>
<dbReference type="InterPro" id="IPR005648">
    <property type="entry name" value="FlgD"/>
</dbReference>
<reference evidence="8 9" key="1">
    <citation type="journal article" date="2014" name="BMC Genomics">
        <title>Architecture and functions of a multipartite genome of the methylotrophic bacterium Paracoccus aminophilus JCM 7686, containing primary and secondary chromids.</title>
        <authorList>
            <person name="Dziewit L."/>
            <person name="Czarnecki J."/>
            <person name="Wibberg D."/>
            <person name="Radlinska M."/>
            <person name="Mrozek P."/>
            <person name="Szymczak M."/>
            <person name="Schluter A."/>
            <person name="Puhler A."/>
            <person name="Bartosik D."/>
        </authorList>
    </citation>
    <scope>NUCLEOTIDE SEQUENCE [LARGE SCALE GENOMIC DNA]</scope>
    <source>
        <strain evidence="8">JCM 7686</strain>
    </source>
</reference>
<dbReference type="Gene3D" id="2.60.40.4070">
    <property type="match status" value="1"/>
</dbReference>
<dbReference type="Pfam" id="PF13860">
    <property type="entry name" value="FlgD_ig"/>
    <property type="match status" value="1"/>
</dbReference>
<name>S5YCR4_PARAH</name>
<evidence type="ECO:0000256" key="4">
    <source>
        <dbReference type="ARBA" id="ARBA00024746"/>
    </source>
</evidence>
<accession>S5YCR4</accession>
<evidence type="ECO:0000256" key="5">
    <source>
        <dbReference type="RuleBase" id="RU362076"/>
    </source>
</evidence>
<organism evidence="8 9">
    <name type="scientific">Paracoccus aminophilus JCM 7686</name>
    <dbReference type="NCBI Taxonomy" id="1367847"/>
    <lineage>
        <taxon>Bacteria</taxon>
        <taxon>Pseudomonadati</taxon>
        <taxon>Pseudomonadota</taxon>
        <taxon>Alphaproteobacteria</taxon>
        <taxon>Rhodobacterales</taxon>
        <taxon>Paracoccaceae</taxon>
        <taxon>Paracoccus</taxon>
    </lineage>
</organism>
<keyword evidence="9" id="KW-1185">Reference proteome</keyword>
<dbReference type="GO" id="GO:0044781">
    <property type="term" value="P:bacterial-type flagellum organization"/>
    <property type="evidence" value="ECO:0007669"/>
    <property type="project" value="UniProtKB-UniRule"/>
</dbReference>
<evidence type="ECO:0000259" key="7">
    <source>
        <dbReference type="Pfam" id="PF13860"/>
    </source>
</evidence>
<feature type="region of interest" description="Disordered" evidence="6">
    <location>
        <begin position="1"/>
        <end position="24"/>
    </location>
</feature>
<gene>
    <name evidence="8" type="ORF">JCM7686_2164</name>
</gene>
<keyword evidence="8" id="KW-0282">Flagellum</keyword>
<dbReference type="Proteomes" id="UP000015480">
    <property type="component" value="Chromosome"/>
</dbReference>
<evidence type="ECO:0000313" key="9">
    <source>
        <dbReference type="Proteomes" id="UP000015480"/>
    </source>
</evidence>
<dbReference type="Pfam" id="PF03963">
    <property type="entry name" value="FlgD"/>
    <property type="match status" value="1"/>
</dbReference>
<evidence type="ECO:0000256" key="1">
    <source>
        <dbReference type="ARBA" id="ARBA00010577"/>
    </source>
</evidence>
<dbReference type="OrthoDB" id="9785233at2"/>
<keyword evidence="8" id="KW-0969">Cilium</keyword>
<feature type="compositionally biased region" description="Polar residues" evidence="6">
    <location>
        <begin position="1"/>
        <end position="19"/>
    </location>
</feature>
<keyword evidence="8" id="KW-0966">Cell projection</keyword>
<dbReference type="RefSeq" id="WP_020950881.1">
    <property type="nucleotide sequence ID" value="NC_022041.1"/>
</dbReference>
<dbReference type="eggNOG" id="COG1843">
    <property type="taxonomic scope" value="Bacteria"/>
</dbReference>
<evidence type="ECO:0000256" key="3">
    <source>
        <dbReference type="ARBA" id="ARBA00022795"/>
    </source>
</evidence>
<feature type="domain" description="FlgD/Vpr Ig-like" evidence="7">
    <location>
        <begin position="109"/>
        <end position="170"/>
    </location>
</feature>
<dbReference type="InterPro" id="IPR025965">
    <property type="entry name" value="FlgD/Vpr_Ig-like"/>
</dbReference>
<evidence type="ECO:0000313" key="8">
    <source>
        <dbReference type="EMBL" id="AGT09243.1"/>
    </source>
</evidence>
<dbReference type="HOGENOM" id="CLU_047535_0_1_5"/>
<protein>
    <recommendedName>
        <fullName evidence="2 5">Basal-body rod modification protein FlgD</fullName>
    </recommendedName>
</protein>
<comment type="function">
    <text evidence="4 5">Required for flagellar hook formation. May act as a scaffolding protein.</text>
</comment>
<evidence type="ECO:0000256" key="6">
    <source>
        <dbReference type="SAM" id="MobiDB-lite"/>
    </source>
</evidence>